<dbReference type="SUPFAM" id="SSF54197">
    <property type="entry name" value="HIT-like"/>
    <property type="match status" value="1"/>
</dbReference>
<dbReference type="PROSITE" id="PS51084">
    <property type="entry name" value="HIT_2"/>
    <property type="match status" value="1"/>
</dbReference>
<sequence>MTDVECAFCKIVERDDSIVREVYRDEHVVAFFPTEPAVLGHLLVVPKRHVQDIWGLAAEEGAQLSDAVLRLSDALRSALLPEGLNIIQSNGEAATQTVPHLHVHLVPRRSRDAMGPIWPQETNYSEARKDDTQRRVVTAVNSLPQFAQPELSPEDRRKHLDYIQAVVTRQSAASSSAKGWLLPVTTAAFGFALTQHLWPLAALGIVAVILFAYLDANYLRSEKAFRKLYNTVAGAERMVPLFTLDPSDADEPPAADAPEDSGWKKIKRMYIPEWAVWKSWSIAPFYTALLTLGTGVLIAAAMSTPQQASRSTIDTPPNQQGTPAVVSTTEPVADHETTVSTQKREPTPETAVTSAPATITPTPEASGAPPP</sequence>
<dbReference type="InterPro" id="IPR001310">
    <property type="entry name" value="Histidine_triad_HIT"/>
</dbReference>
<evidence type="ECO:0000256" key="3">
    <source>
        <dbReference type="SAM" id="Phobius"/>
    </source>
</evidence>
<protein>
    <submittedName>
        <fullName evidence="5">HIT family protein</fullName>
    </submittedName>
</protein>
<evidence type="ECO:0000259" key="4">
    <source>
        <dbReference type="PROSITE" id="PS51084"/>
    </source>
</evidence>
<dbReference type="PANTHER" id="PTHR46648">
    <property type="entry name" value="HIT FAMILY PROTEIN 1"/>
    <property type="match status" value="1"/>
</dbReference>
<evidence type="ECO:0000313" key="6">
    <source>
        <dbReference type="Proteomes" id="UP001185792"/>
    </source>
</evidence>
<dbReference type="CDD" id="cd01277">
    <property type="entry name" value="HINT_subgroup"/>
    <property type="match status" value="1"/>
</dbReference>
<dbReference type="Pfam" id="PF01230">
    <property type="entry name" value="HIT"/>
    <property type="match status" value="1"/>
</dbReference>
<dbReference type="RefSeq" id="WP_317714939.1">
    <property type="nucleotide sequence ID" value="NZ_JAWLUM010000008.1"/>
</dbReference>
<keyword evidence="3" id="KW-1133">Transmembrane helix</keyword>
<feature type="short sequence motif" description="Histidine triad motif" evidence="1">
    <location>
        <begin position="100"/>
        <end position="104"/>
    </location>
</feature>
<evidence type="ECO:0000256" key="1">
    <source>
        <dbReference type="PROSITE-ProRule" id="PRU00464"/>
    </source>
</evidence>
<comment type="caution">
    <text evidence="5">The sequence shown here is derived from an EMBL/GenBank/DDBJ whole genome shotgun (WGS) entry which is preliminary data.</text>
</comment>
<organism evidence="5 6">
    <name type="scientific">Williamsia marianensis</name>
    <dbReference type="NCBI Taxonomy" id="85044"/>
    <lineage>
        <taxon>Bacteria</taxon>
        <taxon>Bacillati</taxon>
        <taxon>Actinomycetota</taxon>
        <taxon>Actinomycetes</taxon>
        <taxon>Mycobacteriales</taxon>
        <taxon>Nocardiaceae</taxon>
        <taxon>Williamsia</taxon>
    </lineage>
</organism>
<feature type="transmembrane region" description="Helical" evidence="3">
    <location>
        <begin position="275"/>
        <end position="302"/>
    </location>
</feature>
<keyword evidence="3" id="KW-0812">Transmembrane</keyword>
<evidence type="ECO:0000313" key="5">
    <source>
        <dbReference type="EMBL" id="MDV7137075.1"/>
    </source>
</evidence>
<proteinExistence type="predicted"/>
<feature type="compositionally biased region" description="Polar residues" evidence="2">
    <location>
        <begin position="350"/>
        <end position="363"/>
    </location>
</feature>
<name>A0ABU4F0P4_WILMA</name>
<feature type="compositionally biased region" description="Basic and acidic residues" evidence="2">
    <location>
        <begin position="332"/>
        <end position="347"/>
    </location>
</feature>
<gene>
    <name evidence="5" type="ORF">R4198_25565</name>
</gene>
<keyword evidence="6" id="KW-1185">Reference proteome</keyword>
<feature type="domain" description="HIT" evidence="4">
    <location>
        <begin position="7"/>
        <end position="115"/>
    </location>
</feature>
<feature type="region of interest" description="Disordered" evidence="2">
    <location>
        <begin position="308"/>
        <end position="371"/>
    </location>
</feature>
<keyword evidence="3" id="KW-0472">Membrane</keyword>
<dbReference type="Gene3D" id="3.30.428.10">
    <property type="entry name" value="HIT-like"/>
    <property type="match status" value="1"/>
</dbReference>
<feature type="compositionally biased region" description="Polar residues" evidence="2">
    <location>
        <begin position="308"/>
        <end position="330"/>
    </location>
</feature>
<dbReference type="PANTHER" id="PTHR46648:SF1">
    <property type="entry name" value="ADENOSINE 5'-MONOPHOSPHORAMIDASE HNT1"/>
    <property type="match status" value="1"/>
</dbReference>
<feature type="transmembrane region" description="Helical" evidence="3">
    <location>
        <begin position="197"/>
        <end position="216"/>
    </location>
</feature>
<accession>A0ABU4F0P4</accession>
<dbReference type="Proteomes" id="UP001185792">
    <property type="component" value="Unassembled WGS sequence"/>
</dbReference>
<evidence type="ECO:0000256" key="2">
    <source>
        <dbReference type="SAM" id="MobiDB-lite"/>
    </source>
</evidence>
<reference evidence="5 6" key="1">
    <citation type="submission" date="2023-10" db="EMBL/GenBank/DDBJ databases">
        <title>Development of a sustainable strategy for remediation of hydrocarbon-contaminated territories based on the waste exchange concept.</title>
        <authorList>
            <person name="Krivoruchko A."/>
        </authorList>
    </citation>
    <scope>NUCLEOTIDE SEQUENCE [LARGE SCALE GENOMIC DNA]</scope>
    <source>
        <strain evidence="5 6">IEGM 1236</strain>
    </source>
</reference>
<dbReference type="InterPro" id="IPR036265">
    <property type="entry name" value="HIT-like_sf"/>
</dbReference>
<dbReference type="InterPro" id="IPR039384">
    <property type="entry name" value="HINT"/>
</dbReference>
<dbReference type="EMBL" id="JAWLUM010000008">
    <property type="protein sequence ID" value="MDV7137075.1"/>
    <property type="molecule type" value="Genomic_DNA"/>
</dbReference>
<dbReference type="InterPro" id="IPR011146">
    <property type="entry name" value="HIT-like"/>
</dbReference>